<organism evidence="10">
    <name type="scientific">marine sediment metagenome</name>
    <dbReference type="NCBI Taxonomy" id="412755"/>
    <lineage>
        <taxon>unclassified sequences</taxon>
        <taxon>metagenomes</taxon>
        <taxon>ecological metagenomes</taxon>
    </lineage>
</organism>
<evidence type="ECO:0000313" key="10">
    <source>
        <dbReference type="EMBL" id="KKL78982.1"/>
    </source>
</evidence>
<dbReference type="GO" id="GO:0016874">
    <property type="term" value="F:ligase activity"/>
    <property type="evidence" value="ECO:0007669"/>
    <property type="project" value="UniProtKB-KW"/>
</dbReference>
<keyword evidence="4" id="KW-0547">Nucleotide-binding</keyword>
<evidence type="ECO:0000256" key="3">
    <source>
        <dbReference type="ARBA" id="ARBA00022723"/>
    </source>
</evidence>
<reference evidence="10" key="1">
    <citation type="journal article" date="2015" name="Nature">
        <title>Complex archaea that bridge the gap between prokaryotes and eukaryotes.</title>
        <authorList>
            <person name="Spang A."/>
            <person name="Saw J.H."/>
            <person name="Jorgensen S.L."/>
            <person name="Zaremba-Niedzwiedzka K."/>
            <person name="Martijn J."/>
            <person name="Lind A.E."/>
            <person name="van Eijk R."/>
            <person name="Schleper C."/>
            <person name="Guy L."/>
            <person name="Ettema T.J."/>
        </authorList>
    </citation>
    <scope>NUCLEOTIDE SEQUENCE</scope>
</reference>
<comment type="caution">
    <text evidence="10">The sequence shown here is derived from an EMBL/GenBank/DDBJ whole genome shotgun (WGS) entry which is preliminary data.</text>
</comment>
<dbReference type="SUPFAM" id="SSF52402">
    <property type="entry name" value="Adenine nucleotide alpha hydrolases-like"/>
    <property type="match status" value="1"/>
</dbReference>
<evidence type="ECO:0000256" key="7">
    <source>
        <dbReference type="ARBA" id="ARBA00037993"/>
    </source>
</evidence>
<dbReference type="GO" id="GO:0005524">
    <property type="term" value="F:ATP binding"/>
    <property type="evidence" value="ECO:0007669"/>
    <property type="project" value="UniProtKB-KW"/>
</dbReference>
<gene>
    <name evidence="10" type="ORF">LCGC14_2019370</name>
</gene>
<dbReference type="EMBL" id="LAZR01023299">
    <property type="protein sequence ID" value="KKL78982.1"/>
    <property type="molecule type" value="Genomic_DNA"/>
</dbReference>
<dbReference type="PANTHER" id="PTHR42914:SF1">
    <property type="entry name" value="7-CYANO-7-DEAZAGUANINE SYNTHASE"/>
    <property type="match status" value="1"/>
</dbReference>
<keyword evidence="5" id="KW-0862">Zinc</keyword>
<dbReference type="Gene3D" id="3.40.50.620">
    <property type="entry name" value="HUPs"/>
    <property type="match status" value="1"/>
</dbReference>
<dbReference type="InterPro" id="IPR018317">
    <property type="entry name" value="QueC"/>
</dbReference>
<protein>
    <recommendedName>
        <fullName evidence="8">7-cyano-7-deazaguanine synthase</fullName>
        <ecNumber evidence="8">6.3.4.20</ecNumber>
    </recommendedName>
</protein>
<keyword evidence="2" id="KW-0436">Ligase</keyword>
<evidence type="ECO:0000256" key="4">
    <source>
        <dbReference type="ARBA" id="ARBA00022741"/>
    </source>
</evidence>
<keyword evidence="6" id="KW-0067">ATP-binding</keyword>
<keyword evidence="3" id="KW-0479">Metal-binding</keyword>
<sequence length="227" mass="25353">MKSRKGIKSKKEKCVLILSGGMDSTTLLYYLLDKGYDVHSISFDYGQKHKKELMYAAKTCNCLDVPHKIVKVPDVLGGSALTSDDIDVPEGHYEADNMKITVVPNRNAIFIMLAAGYAESIKAGKVFYGVHAGDHAVYWDCRPEFYEKVNDLLKLNDIFPVKLEASFISMTKDDIVLAGQVLNVDYNLTWSCYKGGEKACGKCGTCVERIEAFKKVGIKDPIEYEVR</sequence>
<dbReference type="InterPro" id="IPR014729">
    <property type="entry name" value="Rossmann-like_a/b/a_fold"/>
</dbReference>
<dbReference type="Pfam" id="PF06508">
    <property type="entry name" value="QueC"/>
    <property type="match status" value="1"/>
</dbReference>
<proteinExistence type="inferred from homology"/>
<comment type="pathway">
    <text evidence="1">Purine metabolism; 7-cyano-7-deazaguanine biosynthesis.</text>
</comment>
<dbReference type="GO" id="GO:0046872">
    <property type="term" value="F:metal ion binding"/>
    <property type="evidence" value="ECO:0007669"/>
    <property type="project" value="UniProtKB-KW"/>
</dbReference>
<dbReference type="AlphaFoldDB" id="A0A0F9HV29"/>
<accession>A0A0F9HV29</accession>
<evidence type="ECO:0000256" key="2">
    <source>
        <dbReference type="ARBA" id="ARBA00022598"/>
    </source>
</evidence>
<dbReference type="PIRSF" id="PIRSF006293">
    <property type="entry name" value="ExsB"/>
    <property type="match status" value="1"/>
</dbReference>
<dbReference type="HAMAP" id="MF_01633">
    <property type="entry name" value="QueC"/>
    <property type="match status" value="1"/>
</dbReference>
<dbReference type="NCBIfam" id="TIGR00364">
    <property type="entry name" value="7-cyano-7-deazaguanine synthase QueC"/>
    <property type="match status" value="1"/>
</dbReference>
<evidence type="ECO:0000256" key="8">
    <source>
        <dbReference type="ARBA" id="ARBA00039149"/>
    </source>
</evidence>
<evidence type="ECO:0000256" key="9">
    <source>
        <dbReference type="ARBA" id="ARBA00047890"/>
    </source>
</evidence>
<comment type="catalytic activity">
    <reaction evidence="9">
        <text>7-carboxy-7-carbaguanine + NH4(+) + 2 ATP = 7-cyano-7-carbaguanine + 2 AMP + 2 diphosphate + 2 H(+)</text>
        <dbReference type="Rhea" id="RHEA:27982"/>
        <dbReference type="ChEBI" id="CHEBI:15378"/>
        <dbReference type="ChEBI" id="CHEBI:28938"/>
        <dbReference type="ChEBI" id="CHEBI:30616"/>
        <dbReference type="ChEBI" id="CHEBI:33019"/>
        <dbReference type="ChEBI" id="CHEBI:45075"/>
        <dbReference type="ChEBI" id="CHEBI:61036"/>
        <dbReference type="ChEBI" id="CHEBI:456215"/>
        <dbReference type="EC" id="6.3.4.20"/>
    </reaction>
</comment>
<evidence type="ECO:0000256" key="6">
    <source>
        <dbReference type="ARBA" id="ARBA00022840"/>
    </source>
</evidence>
<dbReference type="EC" id="6.3.4.20" evidence="8"/>
<dbReference type="PANTHER" id="PTHR42914">
    <property type="entry name" value="7-CYANO-7-DEAZAGUANINE SYNTHASE"/>
    <property type="match status" value="1"/>
</dbReference>
<evidence type="ECO:0000256" key="1">
    <source>
        <dbReference type="ARBA" id="ARBA00005061"/>
    </source>
</evidence>
<evidence type="ECO:0000256" key="5">
    <source>
        <dbReference type="ARBA" id="ARBA00022833"/>
    </source>
</evidence>
<name>A0A0F9HV29_9ZZZZ</name>
<dbReference type="CDD" id="cd01995">
    <property type="entry name" value="QueC-like"/>
    <property type="match status" value="1"/>
</dbReference>
<comment type="similarity">
    <text evidence="7">Belongs to the QueC family.</text>
</comment>